<name>D0MTR4_PHYIT</name>
<dbReference type="Proteomes" id="UP000006643">
    <property type="component" value="Unassembled WGS sequence"/>
</dbReference>
<dbReference type="InterPro" id="IPR050302">
    <property type="entry name" value="Rab_GAP_TBC_domain"/>
</dbReference>
<feature type="domain" description="Rab-GAP TBC" evidence="1">
    <location>
        <begin position="22"/>
        <end position="194"/>
    </location>
</feature>
<evidence type="ECO:0000313" key="2">
    <source>
        <dbReference type="EMBL" id="EEY61361.1"/>
    </source>
</evidence>
<dbReference type="InterPro" id="IPR000195">
    <property type="entry name" value="Rab-GAP-TBC_dom"/>
</dbReference>
<dbReference type="InParanoid" id="D0MTR4"/>
<dbReference type="KEGG" id="pif:PITG_01651"/>
<evidence type="ECO:0000259" key="1">
    <source>
        <dbReference type="PROSITE" id="PS50086"/>
    </source>
</evidence>
<evidence type="ECO:0000313" key="3">
    <source>
        <dbReference type="Proteomes" id="UP000006643"/>
    </source>
</evidence>
<dbReference type="InterPro" id="IPR035969">
    <property type="entry name" value="Rab-GAP_TBC_sf"/>
</dbReference>
<dbReference type="GO" id="GO:0005096">
    <property type="term" value="F:GTPase activator activity"/>
    <property type="evidence" value="ECO:0007669"/>
    <property type="project" value="TreeGrafter"/>
</dbReference>
<dbReference type="OrthoDB" id="295078at2759"/>
<accession>D0MTR4</accession>
<dbReference type="GeneID" id="9469059"/>
<dbReference type="EMBL" id="DS028119">
    <property type="protein sequence ID" value="EEY61361.1"/>
    <property type="molecule type" value="Genomic_DNA"/>
</dbReference>
<dbReference type="HOGENOM" id="CLU_1405008_0_0_1"/>
<dbReference type="Gene3D" id="1.10.472.80">
    <property type="entry name" value="Ypt/Rab-GAP domain of gyp1p, domain 3"/>
    <property type="match status" value="1"/>
</dbReference>
<reference evidence="3" key="1">
    <citation type="journal article" date="2009" name="Nature">
        <title>Genome sequence and analysis of the Irish potato famine pathogen Phytophthora infestans.</title>
        <authorList>
            <consortium name="The Broad Institute Genome Sequencing Platform"/>
            <person name="Haas B.J."/>
            <person name="Kamoun S."/>
            <person name="Zody M.C."/>
            <person name="Jiang R.H."/>
            <person name="Handsaker R.E."/>
            <person name="Cano L.M."/>
            <person name="Grabherr M."/>
            <person name="Kodira C.D."/>
            <person name="Raffaele S."/>
            <person name="Torto-Alalibo T."/>
            <person name="Bozkurt T.O."/>
            <person name="Ah-Fong A.M."/>
            <person name="Alvarado L."/>
            <person name="Anderson V.L."/>
            <person name="Armstrong M.R."/>
            <person name="Avrova A."/>
            <person name="Baxter L."/>
            <person name="Beynon J."/>
            <person name="Boevink P.C."/>
            <person name="Bollmann S.R."/>
            <person name="Bos J.I."/>
            <person name="Bulone V."/>
            <person name="Cai G."/>
            <person name="Cakir C."/>
            <person name="Carrington J.C."/>
            <person name="Chawner M."/>
            <person name="Conti L."/>
            <person name="Costanzo S."/>
            <person name="Ewan R."/>
            <person name="Fahlgren N."/>
            <person name="Fischbach M.A."/>
            <person name="Fugelstad J."/>
            <person name="Gilroy E.M."/>
            <person name="Gnerre S."/>
            <person name="Green P.J."/>
            <person name="Grenville-Briggs L.J."/>
            <person name="Griffith J."/>
            <person name="Grunwald N.J."/>
            <person name="Horn K."/>
            <person name="Horner N.R."/>
            <person name="Hu C.H."/>
            <person name="Huitema E."/>
            <person name="Jeong D.H."/>
            <person name="Jones A.M."/>
            <person name="Jones J.D."/>
            <person name="Jones R.W."/>
            <person name="Karlsson E.K."/>
            <person name="Kunjeti S.G."/>
            <person name="Lamour K."/>
            <person name="Liu Z."/>
            <person name="Ma L."/>
            <person name="Maclean D."/>
            <person name="Chibucos M.C."/>
            <person name="McDonald H."/>
            <person name="McWalters J."/>
            <person name="Meijer H.J."/>
            <person name="Morgan W."/>
            <person name="Morris P.F."/>
            <person name="Munro C.A."/>
            <person name="O'Neill K."/>
            <person name="Ospina-Giraldo M."/>
            <person name="Pinzon A."/>
            <person name="Pritchard L."/>
            <person name="Ramsahoye B."/>
            <person name="Ren Q."/>
            <person name="Restrepo S."/>
            <person name="Roy S."/>
            <person name="Sadanandom A."/>
            <person name="Savidor A."/>
            <person name="Schornack S."/>
            <person name="Schwartz D.C."/>
            <person name="Schumann U.D."/>
            <person name="Schwessinger B."/>
            <person name="Seyer L."/>
            <person name="Sharpe T."/>
            <person name="Silvar C."/>
            <person name="Song J."/>
            <person name="Studholme D.J."/>
            <person name="Sykes S."/>
            <person name="Thines M."/>
            <person name="van de Vondervoort P.J."/>
            <person name="Phuntumart V."/>
            <person name="Wawra S."/>
            <person name="Weide R."/>
            <person name="Win J."/>
            <person name="Young C."/>
            <person name="Zhou S."/>
            <person name="Fry W."/>
            <person name="Meyers B.C."/>
            <person name="van West P."/>
            <person name="Ristaino J."/>
            <person name="Govers F."/>
            <person name="Birch P.R."/>
            <person name="Whisson S.C."/>
            <person name="Judelson H.S."/>
            <person name="Nusbaum C."/>
        </authorList>
    </citation>
    <scope>NUCLEOTIDE SEQUENCE [LARGE SCALE GENOMIC DNA]</scope>
    <source>
        <strain evidence="3">T30-4</strain>
    </source>
</reference>
<sequence length="194" mass="22987">MLPFGCHGEKWLFLVRKRQSFVVPTDITGDDYQWLVHNLSKQRRLQGTRLEQKRTLDRDVDRTFHQLQIRMVNSRLSSFLSKHQYSSSDIKTWRSSTHQLLSVFLMLKPQIGYCQGMTSVAAVLVQESKMNSEIAFRLFLALSEKYRLDDVYRPDMKDVNLRYFQLDEALRLHLPRLHAHMSDRDIHPSTYASW</sequence>
<dbReference type="eggNOG" id="KOG4436">
    <property type="taxonomic scope" value="Eukaryota"/>
</dbReference>
<keyword evidence="3" id="KW-1185">Reference proteome</keyword>
<dbReference type="VEuPathDB" id="FungiDB:PITG_01651"/>
<dbReference type="RefSeq" id="XP_002908278.1">
    <property type="nucleotide sequence ID" value="XM_002908232.1"/>
</dbReference>
<dbReference type="SUPFAM" id="SSF47923">
    <property type="entry name" value="Ypt/Rab-GAP domain of gyp1p"/>
    <property type="match status" value="1"/>
</dbReference>
<dbReference type="Pfam" id="PF00566">
    <property type="entry name" value="RabGAP-TBC"/>
    <property type="match status" value="1"/>
</dbReference>
<gene>
    <name evidence="2" type="ORF">PITG_01651</name>
</gene>
<protein>
    <recommendedName>
        <fullName evidence="1">Rab-GAP TBC domain-containing protein</fullName>
    </recommendedName>
</protein>
<proteinExistence type="predicted"/>
<dbReference type="PROSITE" id="PS50086">
    <property type="entry name" value="TBC_RABGAP"/>
    <property type="match status" value="1"/>
</dbReference>
<dbReference type="PANTHER" id="PTHR47219:SF9">
    <property type="entry name" value="GTPASE ACTIVATING PROTEIN AND CENTROSOME-ASSOCIATED, ISOFORM B"/>
    <property type="match status" value="1"/>
</dbReference>
<dbReference type="STRING" id="403677.D0MTR4"/>
<organism evidence="2 3">
    <name type="scientific">Phytophthora infestans (strain T30-4)</name>
    <name type="common">Potato late blight agent</name>
    <dbReference type="NCBI Taxonomy" id="403677"/>
    <lineage>
        <taxon>Eukaryota</taxon>
        <taxon>Sar</taxon>
        <taxon>Stramenopiles</taxon>
        <taxon>Oomycota</taxon>
        <taxon>Peronosporomycetes</taxon>
        <taxon>Peronosporales</taxon>
        <taxon>Peronosporaceae</taxon>
        <taxon>Phytophthora</taxon>
    </lineage>
</organism>
<dbReference type="PANTHER" id="PTHR47219">
    <property type="entry name" value="RAB GTPASE-ACTIVATING PROTEIN 1-LIKE"/>
    <property type="match status" value="1"/>
</dbReference>
<dbReference type="GO" id="GO:0031267">
    <property type="term" value="F:small GTPase binding"/>
    <property type="evidence" value="ECO:0007669"/>
    <property type="project" value="TreeGrafter"/>
</dbReference>
<dbReference type="Gene3D" id="1.10.8.270">
    <property type="entry name" value="putative rabgap domain of human tbc1 domain family member 14 like domains"/>
    <property type="match status" value="1"/>
</dbReference>
<dbReference type="AlphaFoldDB" id="D0MTR4"/>